<dbReference type="AlphaFoldDB" id="A0A8H2XT79"/>
<evidence type="ECO:0000259" key="1">
    <source>
        <dbReference type="Pfam" id="PF12146"/>
    </source>
</evidence>
<protein>
    <recommendedName>
        <fullName evidence="1">Serine aminopeptidase S33 domain-containing protein</fullName>
    </recommendedName>
</protein>
<name>A0A8H2XT79_9AGAM</name>
<dbReference type="InterPro" id="IPR022742">
    <property type="entry name" value="Hydrolase_4"/>
</dbReference>
<comment type="caution">
    <text evidence="2">The sequence shown here is derived from an EMBL/GenBank/DDBJ whole genome shotgun (WGS) entry which is preliminary data.</text>
</comment>
<feature type="domain" description="Serine aminopeptidase S33" evidence="1">
    <location>
        <begin position="45"/>
        <end position="189"/>
    </location>
</feature>
<accession>A0A8H2XT79</accession>
<organism evidence="2 3">
    <name type="scientific">Rhizoctonia solani</name>
    <dbReference type="NCBI Taxonomy" id="456999"/>
    <lineage>
        <taxon>Eukaryota</taxon>
        <taxon>Fungi</taxon>
        <taxon>Dikarya</taxon>
        <taxon>Basidiomycota</taxon>
        <taxon>Agaricomycotina</taxon>
        <taxon>Agaricomycetes</taxon>
        <taxon>Cantharellales</taxon>
        <taxon>Ceratobasidiaceae</taxon>
        <taxon>Rhizoctonia</taxon>
    </lineage>
</organism>
<dbReference type="SUPFAM" id="SSF53474">
    <property type="entry name" value="alpha/beta-Hydrolases"/>
    <property type="match status" value="1"/>
</dbReference>
<proteinExistence type="predicted"/>
<evidence type="ECO:0000313" key="3">
    <source>
        <dbReference type="Proteomes" id="UP000663826"/>
    </source>
</evidence>
<reference evidence="2" key="1">
    <citation type="submission" date="2021-01" db="EMBL/GenBank/DDBJ databases">
        <authorList>
            <person name="Kaushik A."/>
        </authorList>
    </citation>
    <scope>NUCLEOTIDE SEQUENCE</scope>
    <source>
        <strain evidence="2">AG1-1B</strain>
    </source>
</reference>
<evidence type="ECO:0000313" key="2">
    <source>
        <dbReference type="EMBL" id="CAE6433046.1"/>
    </source>
</evidence>
<dbReference type="Proteomes" id="UP000663826">
    <property type="component" value="Unassembled WGS sequence"/>
</dbReference>
<dbReference type="Gene3D" id="3.40.50.1820">
    <property type="entry name" value="alpha/beta hydrolase"/>
    <property type="match status" value="1"/>
</dbReference>
<dbReference type="EMBL" id="CAJMWQ010001070">
    <property type="protein sequence ID" value="CAE6433046.1"/>
    <property type="molecule type" value="Genomic_DNA"/>
</dbReference>
<dbReference type="Pfam" id="PF12146">
    <property type="entry name" value="Hydrolase_4"/>
    <property type="match status" value="1"/>
</dbReference>
<sequence>MTGHTDEWVSTGDGMKLYTRMNMYSLDIQAALDVTNRSPSAKYGKTSWPEQHSDIQYMLNLLREGLSNEVPVFLMGHSMPCFAPGVIATSPLIRQAHPAPAWQVGAGGLVSKLPFGSSINVPAEVKPEDLSRDPAVGAAYKEDPYVKFMGTTKGIYDMLNGGKELGEHDVTNWPPDLPLLIIHGTEDKVDTNEWI</sequence>
<dbReference type="InterPro" id="IPR029058">
    <property type="entry name" value="AB_hydrolase_fold"/>
</dbReference>
<gene>
    <name evidence="2" type="ORF">RDB_LOCUS61607</name>
</gene>